<evidence type="ECO:0000313" key="4">
    <source>
        <dbReference type="Proteomes" id="UP000561459"/>
    </source>
</evidence>
<evidence type="ECO:0000259" key="1">
    <source>
        <dbReference type="Pfam" id="PF10074"/>
    </source>
</evidence>
<dbReference type="Pfam" id="PF10074">
    <property type="entry name" value="RovC_DNA-bd"/>
    <property type="match status" value="1"/>
</dbReference>
<comment type="caution">
    <text evidence="3">The sequence shown here is derived from an EMBL/GenBank/DDBJ whole genome shotgun (WGS) entry which is preliminary data.</text>
</comment>
<accession>A0A7W6C5M4</accession>
<evidence type="ECO:0008006" key="5">
    <source>
        <dbReference type="Google" id="ProtNLM"/>
    </source>
</evidence>
<dbReference type="EMBL" id="JACIDY010000008">
    <property type="protein sequence ID" value="MBB3941293.1"/>
    <property type="molecule type" value="Genomic_DNA"/>
</dbReference>
<reference evidence="3 4" key="1">
    <citation type="submission" date="2020-08" db="EMBL/GenBank/DDBJ databases">
        <title>Genomic Encyclopedia of Type Strains, Phase IV (KMG-IV): sequencing the most valuable type-strain genomes for metagenomic binning, comparative biology and taxonomic classification.</title>
        <authorList>
            <person name="Goeker M."/>
        </authorList>
    </citation>
    <scope>NUCLEOTIDE SEQUENCE [LARGE SCALE GENOMIC DNA]</scope>
    <source>
        <strain evidence="3 4">DSM 27568</strain>
    </source>
</reference>
<organism evidence="3 4">
    <name type="scientific">Novosphingobium fluoreni</name>
    <dbReference type="NCBI Taxonomy" id="1391222"/>
    <lineage>
        <taxon>Bacteria</taxon>
        <taxon>Pseudomonadati</taxon>
        <taxon>Pseudomonadota</taxon>
        <taxon>Alphaproteobacteria</taxon>
        <taxon>Sphingomonadales</taxon>
        <taxon>Sphingomonadaceae</taxon>
        <taxon>Novosphingobium</taxon>
    </lineage>
</organism>
<dbReference type="RefSeq" id="WP_183617998.1">
    <property type="nucleotide sequence ID" value="NZ_JACIDY010000008.1"/>
</dbReference>
<feature type="domain" description="Transcriptional regulator-like" evidence="2">
    <location>
        <begin position="9"/>
        <end position="67"/>
    </location>
</feature>
<feature type="domain" description="T6SS Transcription factor RovC-like DNA binding" evidence="1">
    <location>
        <begin position="164"/>
        <end position="256"/>
    </location>
</feature>
<proteinExistence type="predicted"/>
<keyword evidence="4" id="KW-1185">Reference proteome</keyword>
<evidence type="ECO:0000259" key="2">
    <source>
        <dbReference type="Pfam" id="PF20109"/>
    </source>
</evidence>
<dbReference type="InterPro" id="IPR018754">
    <property type="entry name" value="RovC-like_DNA-bd"/>
</dbReference>
<dbReference type="Pfam" id="PF20109">
    <property type="entry name" value="Trans_reg_dom"/>
    <property type="match status" value="1"/>
</dbReference>
<name>A0A7W6C5M4_9SPHN</name>
<dbReference type="Proteomes" id="UP000561459">
    <property type="component" value="Unassembled WGS sequence"/>
</dbReference>
<dbReference type="InterPro" id="IPR045465">
    <property type="entry name" value="Trans_reg_dom"/>
</dbReference>
<sequence length="257" mass="27655">MPAAAHSAWPAAGSYHYLNKAGPADLAWEWLRRDPEYQRLAHDRSVWVGNGLSIFQAASADSTARWGCLTQPDPGLNFAAAPVLWSAAVDPSVLRVLVMRPCEPGARFDLRDSRVPTALVTAGDCEHVLLGRGGATVRLDVVAGSLLDGPVSLAHDLAPADKPAMAALRRFLHFCRVGVLPAYSPPASQRLGRQAVILRVADALAQGASIRDVGIMLYGAERVSEEWADEALKSQCRRLIAMARAMVRGGYRGLLRS</sequence>
<protein>
    <recommendedName>
        <fullName evidence="5">DUF2285 domain-containing protein</fullName>
    </recommendedName>
</protein>
<evidence type="ECO:0000313" key="3">
    <source>
        <dbReference type="EMBL" id="MBB3941293.1"/>
    </source>
</evidence>
<dbReference type="AlphaFoldDB" id="A0A7W6C5M4"/>
<gene>
    <name evidence="3" type="ORF">GGR39_002969</name>
</gene>